<evidence type="ECO:0000256" key="4">
    <source>
        <dbReference type="ARBA" id="ARBA00017338"/>
    </source>
</evidence>
<evidence type="ECO:0000256" key="1">
    <source>
        <dbReference type="ARBA" id="ARBA00004371"/>
    </source>
</evidence>
<dbReference type="GO" id="GO:0006886">
    <property type="term" value="P:intracellular protein transport"/>
    <property type="evidence" value="ECO:0007669"/>
    <property type="project" value="UniProtKB-UniRule"/>
</dbReference>
<name>A0A9P0DVG9_NEZVI</name>
<evidence type="ECO:0000259" key="13">
    <source>
        <dbReference type="Pfam" id="PF26148"/>
    </source>
</evidence>
<sequence length="978" mass="113357">MTSLFDQYEQDSQRFVSNVKEKNSMINYPQSGEKPIFQKNRISFEFSALITHLTICNEYLVYVTSNNILHRIDLKTQNKQPEIELNRIVPGVKLTGLFLNPTADHLLIGFSTELLYLNKNIPKPKPTSKLRGHEITAVGWNLSPDTFGDLNTRPILLGTSRGIIFEVEIRPDEGLFTSSIESYCKQVFDLGKGTPHAITGLQYYRVGRSDRYFVIATTVDRLFKFFGNNSGPDERPLLQQLFNKYLGLPEGFQEIPSSLDYSCLQIFTAPGKTTPSSLGWLTETGIYYAQIDPTNDDLLLTGTKMFNFPDTDPPTAFLMTDFHILLLYPYYISVISSLTEQLVFTDYYNEMHGRLLNIIRDPIKGTIWVYAEKAVFRYKINNEERDVWQIFANKGDYKMAKYFCRDNLENLDKVLIMQAEDYFKKKQFKESALCYADTQAPFEKVALEFLKCDDAPKYMIEEALKAFLKEKVKKVRGEDQAQMTMLVLWLLELILRQLSNLRIRGLQNEDQYILVQAELDEFITDNHIMKCIRSNKRVVYDLMASHGDESNMVKLAKLTEDYKKVIEYFIHKGDYLQALDTLKEQSDANLWYTFAPEIIDTETKAMLSAIRCLRKPLDPRQLLPALVAAENSQPEEVIRYLEYCTNDLLTQEQAVHNFFLTLLAQYKPEKLMIYLAIQGEEKSMVNYDIRYAFRVCKQYDRREACVKLSSMLGLWESAVELALSVSVQLAVQTVSQLQSSRKLWLKIAKHVVEEQNNISQAMQFFSQSDLKIEDILPFFPDFVTIDHFKDAICSSLQEYNQHIQGLKEDMEDATKSAEDIRNEIQTFRSKYSVILSSDLCCICDIQLLLRPFYSFPCGHRFHSDCLMTEIMQLLPEKKKNVLEFLKKHLESNLTETEKEKTRLEIDSILAHQCLFCGDLMIDLRRQELMSLSKLTLNFFNVSSFITSSPKNMHPKYFTVSSVFDVWITSLFSRELIIF</sequence>
<dbReference type="InterPro" id="IPR007810">
    <property type="entry name" value="Pep3/Vps18_beta-prop"/>
</dbReference>
<dbReference type="Pfam" id="PF26148">
    <property type="entry name" value="VPS18_RING_C"/>
    <property type="match status" value="1"/>
</dbReference>
<accession>A0A9P0DVG9</accession>
<keyword evidence="9" id="KW-0458">Lysosome</keyword>
<organism evidence="14 15">
    <name type="scientific">Nezara viridula</name>
    <name type="common">Southern green stink bug</name>
    <name type="synonym">Cimex viridulus</name>
    <dbReference type="NCBI Taxonomy" id="85310"/>
    <lineage>
        <taxon>Eukaryota</taxon>
        <taxon>Metazoa</taxon>
        <taxon>Ecdysozoa</taxon>
        <taxon>Arthropoda</taxon>
        <taxon>Hexapoda</taxon>
        <taxon>Insecta</taxon>
        <taxon>Pterygota</taxon>
        <taxon>Neoptera</taxon>
        <taxon>Paraneoptera</taxon>
        <taxon>Hemiptera</taxon>
        <taxon>Heteroptera</taxon>
        <taxon>Panheteroptera</taxon>
        <taxon>Pentatomomorpha</taxon>
        <taxon>Pentatomoidea</taxon>
        <taxon>Pentatomidae</taxon>
        <taxon>Pentatominae</taxon>
        <taxon>Nezara</taxon>
    </lineage>
</organism>
<dbReference type="GO" id="GO:0031902">
    <property type="term" value="C:late endosome membrane"/>
    <property type="evidence" value="ECO:0007669"/>
    <property type="project" value="UniProtKB-SubCell"/>
</dbReference>
<evidence type="ECO:0000256" key="6">
    <source>
        <dbReference type="ARBA" id="ARBA00022771"/>
    </source>
</evidence>
<feature type="domain" description="Pep3/Vps18 beta-propeller" evidence="12">
    <location>
        <begin position="35"/>
        <end position="380"/>
    </location>
</feature>
<evidence type="ECO:0000256" key="11">
    <source>
        <dbReference type="SAM" id="Coils"/>
    </source>
</evidence>
<dbReference type="GO" id="GO:0005764">
    <property type="term" value="C:lysosome"/>
    <property type="evidence" value="ECO:0007669"/>
    <property type="project" value="UniProtKB-SubCell"/>
</dbReference>
<evidence type="ECO:0000313" key="15">
    <source>
        <dbReference type="Proteomes" id="UP001152798"/>
    </source>
</evidence>
<feature type="coiled-coil region" evidence="11">
    <location>
        <begin position="796"/>
        <end position="830"/>
    </location>
</feature>
<keyword evidence="5" id="KW-0479">Metal-binding</keyword>
<dbReference type="PANTHER" id="PTHR23323">
    <property type="entry name" value="VACUOLAR PROTEIN SORTING-ASSOCIATED PROTEIN"/>
    <property type="match status" value="1"/>
</dbReference>
<dbReference type="Pfam" id="PF05131">
    <property type="entry name" value="Pep3_Vps18"/>
    <property type="match status" value="1"/>
</dbReference>
<dbReference type="EMBL" id="OV725077">
    <property type="protein sequence ID" value="CAH1388644.1"/>
    <property type="molecule type" value="Genomic_DNA"/>
</dbReference>
<proteinExistence type="inferred from homology"/>
<evidence type="ECO:0000313" key="14">
    <source>
        <dbReference type="EMBL" id="CAH1388644.1"/>
    </source>
</evidence>
<evidence type="ECO:0000256" key="8">
    <source>
        <dbReference type="ARBA" id="ARBA00023136"/>
    </source>
</evidence>
<dbReference type="OrthoDB" id="1845386at2759"/>
<evidence type="ECO:0000256" key="3">
    <source>
        <dbReference type="ARBA" id="ARBA00010454"/>
    </source>
</evidence>
<dbReference type="GO" id="GO:0048284">
    <property type="term" value="P:organelle fusion"/>
    <property type="evidence" value="ECO:0007669"/>
    <property type="project" value="TreeGrafter"/>
</dbReference>
<evidence type="ECO:0000256" key="5">
    <source>
        <dbReference type="ARBA" id="ARBA00022723"/>
    </source>
</evidence>
<dbReference type="SUPFAM" id="SSF50978">
    <property type="entry name" value="WD40 repeat-like"/>
    <property type="match status" value="1"/>
</dbReference>
<dbReference type="AlphaFoldDB" id="A0A9P0DVG9"/>
<dbReference type="GO" id="GO:0008270">
    <property type="term" value="F:zinc ion binding"/>
    <property type="evidence" value="ECO:0007669"/>
    <property type="project" value="UniProtKB-KW"/>
</dbReference>
<protein>
    <recommendedName>
        <fullName evidence="4">Vacuolar protein sorting-associated protein 18 homolog</fullName>
    </recommendedName>
</protein>
<dbReference type="GO" id="GO:0007040">
    <property type="term" value="P:lysosome organization"/>
    <property type="evidence" value="ECO:0007669"/>
    <property type="project" value="TreeGrafter"/>
</dbReference>
<comment type="similarity">
    <text evidence="3">Belongs to the VPS18 family.</text>
</comment>
<reference evidence="14" key="1">
    <citation type="submission" date="2022-01" db="EMBL/GenBank/DDBJ databases">
        <authorList>
            <person name="King R."/>
        </authorList>
    </citation>
    <scope>NUCLEOTIDE SEQUENCE</scope>
</reference>
<dbReference type="SUPFAM" id="SSF57850">
    <property type="entry name" value="RING/U-box"/>
    <property type="match status" value="1"/>
</dbReference>
<dbReference type="GO" id="GO:0008333">
    <property type="term" value="P:endosome to lysosome transport"/>
    <property type="evidence" value="ECO:0007669"/>
    <property type="project" value="TreeGrafter"/>
</dbReference>
<keyword evidence="15" id="KW-1185">Reference proteome</keyword>
<evidence type="ECO:0000256" key="2">
    <source>
        <dbReference type="ARBA" id="ARBA00004492"/>
    </source>
</evidence>
<dbReference type="InterPro" id="IPR058919">
    <property type="entry name" value="Pep3/Vps18_RING_C"/>
</dbReference>
<keyword evidence="11" id="KW-0175">Coiled coil</keyword>
<dbReference type="GO" id="GO:0007032">
    <property type="term" value="P:endosome organization"/>
    <property type="evidence" value="ECO:0007669"/>
    <property type="project" value="TreeGrafter"/>
</dbReference>
<feature type="coiled-coil region" evidence="11">
    <location>
        <begin position="879"/>
        <end position="906"/>
    </location>
</feature>
<evidence type="ECO:0000256" key="9">
    <source>
        <dbReference type="ARBA" id="ARBA00023228"/>
    </source>
</evidence>
<keyword evidence="8" id="KW-0472">Membrane</keyword>
<dbReference type="InterPro" id="IPR000547">
    <property type="entry name" value="Clathrin_H-chain/VPS_repeat"/>
</dbReference>
<gene>
    <name evidence="14" type="ORF">NEZAVI_LOCUS224</name>
</gene>
<dbReference type="GO" id="GO:0030674">
    <property type="term" value="F:protein-macromolecule adaptor activity"/>
    <property type="evidence" value="ECO:0007669"/>
    <property type="project" value="TreeGrafter"/>
</dbReference>
<dbReference type="PROSITE" id="PS50236">
    <property type="entry name" value="CHCR"/>
    <property type="match status" value="1"/>
</dbReference>
<keyword evidence="6" id="KW-0863">Zinc-finger</keyword>
<evidence type="ECO:0000259" key="12">
    <source>
        <dbReference type="Pfam" id="PF05131"/>
    </source>
</evidence>
<feature type="repeat" description="CHCR" evidence="10">
    <location>
        <begin position="610"/>
        <end position="760"/>
    </location>
</feature>
<dbReference type="GO" id="GO:0006904">
    <property type="term" value="P:vesicle docking involved in exocytosis"/>
    <property type="evidence" value="ECO:0007669"/>
    <property type="project" value="TreeGrafter"/>
</dbReference>
<keyword evidence="7" id="KW-0862">Zinc</keyword>
<comment type="subcellular location">
    <subcellularLocation>
        <location evidence="2">Late endosome membrane</location>
        <topology evidence="2">Peripheral membrane protein</topology>
        <orientation evidence="2">Cytoplasmic side</orientation>
    </subcellularLocation>
    <subcellularLocation>
        <location evidence="1">Lysosome</location>
    </subcellularLocation>
</comment>
<feature type="domain" description="Pep3/Vps18 RING C-terminal" evidence="13">
    <location>
        <begin position="838"/>
        <end position="921"/>
    </location>
</feature>
<dbReference type="InterPro" id="IPR036322">
    <property type="entry name" value="WD40_repeat_dom_sf"/>
</dbReference>
<evidence type="ECO:0000256" key="7">
    <source>
        <dbReference type="ARBA" id="ARBA00022833"/>
    </source>
</evidence>
<dbReference type="PANTHER" id="PTHR23323:SF26">
    <property type="entry name" value="VACUOLAR PROTEIN SORTING-ASSOCIATED PROTEIN 18 HOMOLOG"/>
    <property type="match status" value="1"/>
</dbReference>
<dbReference type="GO" id="GO:0030897">
    <property type="term" value="C:HOPS complex"/>
    <property type="evidence" value="ECO:0007669"/>
    <property type="project" value="TreeGrafter"/>
</dbReference>
<evidence type="ECO:0000256" key="10">
    <source>
        <dbReference type="PROSITE-ProRule" id="PRU01006"/>
    </source>
</evidence>
<dbReference type="Proteomes" id="UP001152798">
    <property type="component" value="Chromosome 1"/>
</dbReference>